<dbReference type="SMART" id="SM00962">
    <property type="entry name" value="SRP54"/>
    <property type="match status" value="1"/>
</dbReference>
<keyword evidence="10" id="KW-0472">Membrane</keyword>
<evidence type="ECO:0000256" key="12">
    <source>
        <dbReference type="ARBA" id="ARBA00025337"/>
    </source>
</evidence>
<feature type="domain" description="SRP54-type proteins GTP-binding" evidence="16">
    <location>
        <begin position="182"/>
        <end position="373"/>
    </location>
</feature>
<gene>
    <name evidence="17" type="primary">flhF</name>
    <name evidence="17" type="ORF">FN924_08425</name>
</gene>
<dbReference type="CDD" id="cd17873">
    <property type="entry name" value="FlhF"/>
    <property type="match status" value="1"/>
</dbReference>
<dbReference type="Gene3D" id="1.20.120.1380">
    <property type="entry name" value="Flagellar FlhF biosynthesis protein, N domain"/>
    <property type="match status" value="1"/>
</dbReference>
<dbReference type="GO" id="GO:0044781">
    <property type="term" value="P:bacterial-type flagellum organization"/>
    <property type="evidence" value="ECO:0007669"/>
    <property type="project" value="UniProtKB-UniRule"/>
</dbReference>
<evidence type="ECO:0000313" key="18">
    <source>
        <dbReference type="Proteomes" id="UP000315215"/>
    </source>
</evidence>
<feature type="domain" description="AAA+ ATPase" evidence="15">
    <location>
        <begin position="181"/>
        <end position="327"/>
    </location>
</feature>
<accession>A0A516KFM5</accession>
<dbReference type="GO" id="GO:0005525">
    <property type="term" value="F:GTP binding"/>
    <property type="evidence" value="ECO:0007669"/>
    <property type="project" value="UniProtKB-UniRule"/>
</dbReference>
<evidence type="ECO:0000256" key="13">
    <source>
        <dbReference type="NCBIfam" id="TIGR03499"/>
    </source>
</evidence>
<comment type="similarity">
    <text evidence="2">Belongs to the GTP-binding SRP family.</text>
</comment>
<dbReference type="GO" id="GO:0003924">
    <property type="term" value="F:GTPase activity"/>
    <property type="evidence" value="ECO:0007669"/>
    <property type="project" value="UniProtKB-UniRule"/>
</dbReference>
<dbReference type="GO" id="GO:0005047">
    <property type="term" value="F:signal recognition particle binding"/>
    <property type="evidence" value="ECO:0007669"/>
    <property type="project" value="TreeGrafter"/>
</dbReference>
<evidence type="ECO:0000256" key="11">
    <source>
        <dbReference type="ARBA" id="ARBA00023225"/>
    </source>
</evidence>
<dbReference type="PANTHER" id="PTHR43134:SF3">
    <property type="entry name" value="FLAGELLAR BIOSYNTHESIS PROTEIN FLHF"/>
    <property type="match status" value="1"/>
</dbReference>
<evidence type="ECO:0000256" key="9">
    <source>
        <dbReference type="ARBA" id="ARBA00023134"/>
    </source>
</evidence>
<proteinExistence type="inferred from homology"/>
<keyword evidence="9" id="KW-0342">GTP-binding</keyword>
<keyword evidence="17" id="KW-0282">Flagellum</keyword>
<keyword evidence="7" id="KW-1005">Bacterial flagellum biogenesis</keyword>
<comment type="subcellular location">
    <subcellularLocation>
        <location evidence="1">Cell membrane</location>
        <topology evidence="1">Peripheral membrane protein</topology>
        <orientation evidence="1">Cytoplasmic side</orientation>
    </subcellularLocation>
</comment>
<dbReference type="SMART" id="SM00382">
    <property type="entry name" value="AAA"/>
    <property type="match status" value="1"/>
</dbReference>
<evidence type="ECO:0000256" key="10">
    <source>
        <dbReference type="ARBA" id="ARBA00023136"/>
    </source>
</evidence>
<dbReference type="Pfam" id="PF00448">
    <property type="entry name" value="SRP54"/>
    <property type="match status" value="1"/>
</dbReference>
<keyword evidence="8" id="KW-0653">Protein transport</keyword>
<evidence type="ECO:0000256" key="3">
    <source>
        <dbReference type="ARBA" id="ARBA00014919"/>
    </source>
</evidence>
<dbReference type="Proteomes" id="UP000315215">
    <property type="component" value="Chromosome"/>
</dbReference>
<dbReference type="EMBL" id="CP041666">
    <property type="protein sequence ID" value="QDP40193.1"/>
    <property type="molecule type" value="Genomic_DNA"/>
</dbReference>
<evidence type="ECO:0000256" key="1">
    <source>
        <dbReference type="ARBA" id="ARBA00004413"/>
    </source>
</evidence>
<dbReference type="OrthoDB" id="9778554at2"/>
<dbReference type="InterPro" id="IPR047040">
    <property type="entry name" value="FlhF__GTPase_dom"/>
</dbReference>
<evidence type="ECO:0000256" key="8">
    <source>
        <dbReference type="ARBA" id="ARBA00022927"/>
    </source>
</evidence>
<feature type="compositionally biased region" description="Basic and acidic residues" evidence="14">
    <location>
        <begin position="57"/>
        <end position="66"/>
    </location>
</feature>
<comment type="function">
    <text evidence="12">Necessary for flagellar biosynthesis. May be involved in translocation of the flagellum.</text>
</comment>
<dbReference type="GO" id="GO:0015031">
    <property type="term" value="P:protein transport"/>
    <property type="evidence" value="ECO:0007669"/>
    <property type="project" value="UniProtKB-KW"/>
</dbReference>
<evidence type="ECO:0000256" key="4">
    <source>
        <dbReference type="ARBA" id="ARBA00022448"/>
    </source>
</evidence>
<evidence type="ECO:0000256" key="5">
    <source>
        <dbReference type="ARBA" id="ARBA00022475"/>
    </source>
</evidence>
<sequence>MKVKKFTAPTMPEVMNQIRKDLGADAVILNSKVVLRGGFLGLFKKRNVEVIAALDPAPKKPKEEPKPAPSAVPPEIKRSEPVVRQQPIKSIPKDDLVLKEIKELKAWVAKHGTQPSSYPEPVQHYYDHLLDQEVHEEIAKEIMDIVMEEYNENQSNNVRPLVMKGIRAKLAKQPFGKEDSNQQFIHFVGPTGVGKTTTIAKIAADQVLNQKKKVALITMDTYRIAAIDQLRTYSKILEVPLEIAYSLADYQEARKKFSDYDLVLVDTAGRNFKDPAYIQQLKEIHDVERDFDTYLVLSLTTRSKDLHELVSQFMNIPIKQLIFTKKDETSVYGAILNLSTTYGIGVAYLTNGQDVPDDIEESSVSKICEMIVGEGKDE</sequence>
<dbReference type="GO" id="GO:0006614">
    <property type="term" value="P:SRP-dependent cotranslational protein targeting to membrane"/>
    <property type="evidence" value="ECO:0007669"/>
    <property type="project" value="UniProtKB-UniRule"/>
</dbReference>
<dbReference type="KEGG" id="aqt:FN924_08425"/>
<dbReference type="FunFam" id="3.40.50.300:FF:000695">
    <property type="entry name" value="Flagellar biosynthesis regulator FlhF"/>
    <property type="match status" value="1"/>
</dbReference>
<feature type="region of interest" description="Disordered" evidence="14">
    <location>
        <begin position="57"/>
        <end position="83"/>
    </location>
</feature>
<keyword evidence="6" id="KW-0547">Nucleotide-binding</keyword>
<dbReference type="SUPFAM" id="SSF52540">
    <property type="entry name" value="P-loop containing nucleoside triphosphate hydrolases"/>
    <property type="match status" value="1"/>
</dbReference>
<dbReference type="Gene3D" id="3.40.50.300">
    <property type="entry name" value="P-loop containing nucleotide triphosphate hydrolases"/>
    <property type="match status" value="1"/>
</dbReference>
<dbReference type="PANTHER" id="PTHR43134">
    <property type="entry name" value="SIGNAL RECOGNITION PARTICLE RECEPTOR SUBUNIT ALPHA"/>
    <property type="match status" value="1"/>
</dbReference>
<dbReference type="NCBIfam" id="TIGR03499">
    <property type="entry name" value="FlhF"/>
    <property type="match status" value="1"/>
</dbReference>
<evidence type="ECO:0000256" key="2">
    <source>
        <dbReference type="ARBA" id="ARBA00008531"/>
    </source>
</evidence>
<keyword evidence="5" id="KW-1003">Cell membrane</keyword>
<evidence type="ECO:0000256" key="14">
    <source>
        <dbReference type="SAM" id="MobiDB-lite"/>
    </source>
</evidence>
<keyword evidence="4" id="KW-0813">Transport</keyword>
<organism evidence="17 18">
    <name type="scientific">Radiobacillus deserti</name>
    <dbReference type="NCBI Taxonomy" id="2594883"/>
    <lineage>
        <taxon>Bacteria</taxon>
        <taxon>Bacillati</taxon>
        <taxon>Bacillota</taxon>
        <taxon>Bacilli</taxon>
        <taxon>Bacillales</taxon>
        <taxon>Bacillaceae</taxon>
        <taxon>Radiobacillus</taxon>
    </lineage>
</organism>
<keyword evidence="11" id="KW-1006">Bacterial flagellum protein export</keyword>
<keyword evidence="17" id="KW-0969">Cilium</keyword>
<evidence type="ECO:0000256" key="7">
    <source>
        <dbReference type="ARBA" id="ARBA00022795"/>
    </source>
</evidence>
<evidence type="ECO:0000256" key="6">
    <source>
        <dbReference type="ARBA" id="ARBA00022741"/>
    </source>
</evidence>
<dbReference type="InterPro" id="IPR000897">
    <property type="entry name" value="SRP54_GTPase_dom"/>
</dbReference>
<protein>
    <recommendedName>
        <fullName evidence="3 13">Flagellar biosynthesis protein FlhF</fullName>
    </recommendedName>
</protein>
<evidence type="ECO:0000259" key="16">
    <source>
        <dbReference type="SMART" id="SM00962"/>
    </source>
</evidence>
<reference evidence="17 18" key="1">
    <citation type="submission" date="2019-07" db="EMBL/GenBank/DDBJ databases">
        <authorList>
            <person name="Li J."/>
        </authorList>
    </citation>
    <scope>NUCLEOTIDE SEQUENCE [LARGE SCALE GENOMIC DNA]</scope>
    <source>
        <strain evidence="17 18">TKL69</strain>
    </source>
</reference>
<evidence type="ECO:0000259" key="15">
    <source>
        <dbReference type="SMART" id="SM00382"/>
    </source>
</evidence>
<name>A0A516KFM5_9BACI</name>
<dbReference type="InterPro" id="IPR027417">
    <property type="entry name" value="P-loop_NTPase"/>
</dbReference>
<dbReference type="InterPro" id="IPR020006">
    <property type="entry name" value="FlhF"/>
</dbReference>
<dbReference type="GO" id="GO:0005886">
    <property type="term" value="C:plasma membrane"/>
    <property type="evidence" value="ECO:0007669"/>
    <property type="project" value="UniProtKB-SubCell"/>
</dbReference>
<evidence type="ECO:0000313" key="17">
    <source>
        <dbReference type="EMBL" id="QDP40193.1"/>
    </source>
</evidence>
<dbReference type="InterPro" id="IPR003593">
    <property type="entry name" value="AAA+_ATPase"/>
</dbReference>
<keyword evidence="18" id="KW-1185">Reference proteome</keyword>
<dbReference type="RefSeq" id="WP_143893531.1">
    <property type="nucleotide sequence ID" value="NZ_CP041666.1"/>
</dbReference>
<dbReference type="AlphaFoldDB" id="A0A516KFM5"/>
<keyword evidence="17" id="KW-0966">Cell projection</keyword>